<evidence type="ECO:0000256" key="4">
    <source>
        <dbReference type="ARBA" id="ARBA00022679"/>
    </source>
</evidence>
<dbReference type="Proteomes" id="UP000261905">
    <property type="component" value="Unassembled WGS sequence"/>
</dbReference>
<comment type="caution">
    <text evidence="11">The sequence shown here is derived from an EMBL/GenBank/DDBJ whole genome shotgun (WGS) entry which is preliminary data.</text>
</comment>
<dbReference type="InterPro" id="IPR036890">
    <property type="entry name" value="HATPase_C_sf"/>
</dbReference>
<evidence type="ECO:0000313" key="12">
    <source>
        <dbReference type="Proteomes" id="UP000261905"/>
    </source>
</evidence>
<dbReference type="GO" id="GO:0046983">
    <property type="term" value="F:protein dimerization activity"/>
    <property type="evidence" value="ECO:0007669"/>
    <property type="project" value="InterPro"/>
</dbReference>
<feature type="transmembrane region" description="Helical" evidence="9">
    <location>
        <begin position="55"/>
        <end position="73"/>
    </location>
</feature>
<evidence type="ECO:0000256" key="5">
    <source>
        <dbReference type="ARBA" id="ARBA00022741"/>
    </source>
</evidence>
<dbReference type="GO" id="GO:0005524">
    <property type="term" value="F:ATP binding"/>
    <property type="evidence" value="ECO:0007669"/>
    <property type="project" value="UniProtKB-KW"/>
</dbReference>
<dbReference type="PANTHER" id="PTHR24421">
    <property type="entry name" value="NITRATE/NITRITE SENSOR PROTEIN NARX-RELATED"/>
    <property type="match status" value="1"/>
</dbReference>
<dbReference type="RefSeq" id="WP_116043708.1">
    <property type="nucleotide sequence ID" value="NZ_QUBQ01000001.1"/>
</dbReference>
<reference evidence="11 12" key="1">
    <citation type="submission" date="2018-08" db="EMBL/GenBank/DDBJ databases">
        <title>Paenibacillus sp. M4BSY-1, whole genome shotgun sequence.</title>
        <authorList>
            <person name="Tuo L."/>
        </authorList>
    </citation>
    <scope>NUCLEOTIDE SEQUENCE [LARGE SCALE GENOMIC DNA]</scope>
    <source>
        <strain evidence="11 12">M4BSY-1</strain>
    </source>
</reference>
<keyword evidence="8" id="KW-0902">Two-component regulatory system</keyword>
<evidence type="ECO:0000256" key="8">
    <source>
        <dbReference type="ARBA" id="ARBA00023012"/>
    </source>
</evidence>
<organism evidence="11 12">
    <name type="scientific">Paenibacillus paeoniae</name>
    <dbReference type="NCBI Taxonomy" id="2292705"/>
    <lineage>
        <taxon>Bacteria</taxon>
        <taxon>Bacillati</taxon>
        <taxon>Bacillota</taxon>
        <taxon>Bacilli</taxon>
        <taxon>Bacillales</taxon>
        <taxon>Paenibacillaceae</taxon>
        <taxon>Paenibacillus</taxon>
    </lineage>
</organism>
<evidence type="ECO:0000259" key="10">
    <source>
        <dbReference type="Pfam" id="PF07730"/>
    </source>
</evidence>
<evidence type="ECO:0000256" key="7">
    <source>
        <dbReference type="ARBA" id="ARBA00022840"/>
    </source>
</evidence>
<evidence type="ECO:0000313" key="11">
    <source>
        <dbReference type="EMBL" id="REK76656.1"/>
    </source>
</evidence>
<keyword evidence="6 11" id="KW-0418">Kinase</keyword>
<keyword evidence="9" id="KW-1133">Transmembrane helix</keyword>
<evidence type="ECO:0000256" key="1">
    <source>
        <dbReference type="ARBA" id="ARBA00000085"/>
    </source>
</evidence>
<dbReference type="OrthoDB" id="9781904at2"/>
<dbReference type="EMBL" id="QUBQ01000001">
    <property type="protein sequence ID" value="REK76656.1"/>
    <property type="molecule type" value="Genomic_DNA"/>
</dbReference>
<dbReference type="PANTHER" id="PTHR24421:SF10">
    <property type="entry name" value="NITRATE_NITRITE SENSOR PROTEIN NARQ"/>
    <property type="match status" value="1"/>
</dbReference>
<dbReference type="CDD" id="cd16917">
    <property type="entry name" value="HATPase_UhpB-NarQ-NarX-like"/>
    <property type="match status" value="1"/>
</dbReference>
<dbReference type="Gene3D" id="3.30.565.10">
    <property type="entry name" value="Histidine kinase-like ATPase, C-terminal domain"/>
    <property type="match status" value="1"/>
</dbReference>
<name>A0A371PKC1_9BACL</name>
<keyword evidence="9" id="KW-0472">Membrane</keyword>
<dbReference type="GO" id="GO:0016020">
    <property type="term" value="C:membrane"/>
    <property type="evidence" value="ECO:0007669"/>
    <property type="project" value="InterPro"/>
</dbReference>
<dbReference type="EC" id="2.7.13.3" evidence="2"/>
<evidence type="ECO:0000256" key="2">
    <source>
        <dbReference type="ARBA" id="ARBA00012438"/>
    </source>
</evidence>
<dbReference type="Pfam" id="PF07730">
    <property type="entry name" value="HisKA_3"/>
    <property type="match status" value="1"/>
</dbReference>
<protein>
    <recommendedName>
        <fullName evidence="2">histidine kinase</fullName>
        <ecNumber evidence="2">2.7.13.3</ecNumber>
    </recommendedName>
</protein>
<keyword evidence="12" id="KW-1185">Reference proteome</keyword>
<gene>
    <name evidence="11" type="ORF">DX130_06365</name>
</gene>
<feature type="transmembrane region" description="Helical" evidence="9">
    <location>
        <begin position="30"/>
        <end position="48"/>
    </location>
</feature>
<keyword evidence="5" id="KW-0547">Nucleotide-binding</keyword>
<dbReference type="InterPro" id="IPR011712">
    <property type="entry name" value="Sig_transdc_His_kin_sub3_dim/P"/>
</dbReference>
<evidence type="ECO:0000256" key="3">
    <source>
        <dbReference type="ARBA" id="ARBA00022553"/>
    </source>
</evidence>
<dbReference type="InterPro" id="IPR050482">
    <property type="entry name" value="Sensor_HK_TwoCompSys"/>
</dbReference>
<keyword evidence="3" id="KW-0597">Phosphoprotein</keyword>
<sequence>MRSYWIWLAMLLAAWGLAMFEHGEPQQGMSWRLLVCALGMSAYFLVPIARRMPAAQLLLLALLAVAATASLWPEPGGEPNPYTLLLLAIIAGKGAYRLPLAGASVIGMMTWIGALMPSFYGLPGFSVYYISLFGLAAGVAFCAFRLTYMNEQHEIARGEALLTEYRKLRRLLATNEKAAREEERAQVGRDIHDSVGHKLTALLMQLEVFRMGARDSETAEKLSHLKELAKESLDDTRSAVKALKDSETGGLSAVINLIRRLEVESYLRVNFNLRHGALTVPLTPAQSVALYRAVQESLTNMMRHSGAKEADIVFEAPGGGVFRFEVLHPIQEARPYREGFGLRSMRERMEEAGGKLDIIQNEKTFIVSGTLPLMTKERGMA</sequence>
<feature type="transmembrane region" description="Helical" evidence="9">
    <location>
        <begin position="103"/>
        <end position="122"/>
    </location>
</feature>
<evidence type="ECO:0000256" key="6">
    <source>
        <dbReference type="ARBA" id="ARBA00022777"/>
    </source>
</evidence>
<evidence type="ECO:0000256" key="9">
    <source>
        <dbReference type="SAM" id="Phobius"/>
    </source>
</evidence>
<accession>A0A371PKC1</accession>
<dbReference type="GO" id="GO:0000155">
    <property type="term" value="F:phosphorelay sensor kinase activity"/>
    <property type="evidence" value="ECO:0007669"/>
    <property type="project" value="InterPro"/>
</dbReference>
<feature type="transmembrane region" description="Helical" evidence="9">
    <location>
        <begin position="128"/>
        <end position="148"/>
    </location>
</feature>
<comment type="catalytic activity">
    <reaction evidence="1">
        <text>ATP + protein L-histidine = ADP + protein N-phospho-L-histidine.</text>
        <dbReference type="EC" id="2.7.13.3"/>
    </reaction>
</comment>
<proteinExistence type="predicted"/>
<keyword evidence="4" id="KW-0808">Transferase</keyword>
<feature type="domain" description="Signal transduction histidine kinase subgroup 3 dimerisation and phosphoacceptor" evidence="10">
    <location>
        <begin position="183"/>
        <end position="246"/>
    </location>
</feature>
<keyword evidence="7" id="KW-0067">ATP-binding</keyword>
<keyword evidence="9" id="KW-0812">Transmembrane</keyword>
<dbReference type="AlphaFoldDB" id="A0A371PKC1"/>
<dbReference type="Gene3D" id="1.20.5.1930">
    <property type="match status" value="1"/>
</dbReference>